<dbReference type="Pfam" id="PF08238">
    <property type="entry name" value="Sel1"/>
    <property type="match status" value="5"/>
</dbReference>
<dbReference type="InterPro" id="IPR050767">
    <property type="entry name" value="Sel1_AlgK"/>
</dbReference>
<comment type="caution">
    <text evidence="2">The sequence shown here is derived from an EMBL/GenBank/DDBJ whole genome shotgun (WGS) entry which is preliminary data.</text>
</comment>
<dbReference type="PANTHER" id="PTHR11102">
    <property type="entry name" value="SEL-1-LIKE PROTEIN"/>
    <property type="match status" value="1"/>
</dbReference>
<dbReference type="EMBL" id="QKWP01000246">
    <property type="protein sequence ID" value="RIB23744.1"/>
    <property type="molecule type" value="Genomic_DNA"/>
</dbReference>
<dbReference type="STRING" id="44941.A0A397VML6"/>
<comment type="similarity">
    <text evidence="1">Belongs to the sel-1 family.</text>
</comment>
<sequence length="627" mass="72797">MQSHAASKLKVELKLDDKLCHKHYTDLVIFDRHLPRQKRQKYEPEKHIEEVNLNEDIHKDEKRAFEWYLESAVGRNSKGQISVGKCYQNGISISKDEKKHSNGIPRDEKKPFKWYLKSANGGNPDGQLNVRNCYRDGIGVSKDEKRAFGWYLKSASGGNSDGQLNVGNCYRNGIGTIKDEKEASEWYLKSANYRDGVDVYNKSNFRKYSKKELSELIMQHRLIAENEQPIVNVHNVQLNFSNEIININYQPLRKNTELSKLDAIVRACDETLLSQDSYRQLAGVEPKLIREHDVVARRTEITNLINEMIKIETCNIDMDINSQPHVNDDQYKNGNGMYRSIKSILTVLLPIWTKSSLPILIPGDTIKLKLGGDGHSVGRKKTTICLYVGQEKYDVLAKIGRIFEHELFDLKKNSFFASNGVCWPVELYFCGDWKFMYIIMGLNAPNAKYFCLYCNCDAESRWDMDQVWTNTGNSKSARKPSLFPAIDQEYYVPDELHLLLHLAIQLEFFKTTNNKWNWTSLMGPDKKKMLEKFPVSQFISGEREKDIEQLWREFYRLYNVLRRSQLSDQEIYQYKIDAENWVRTFCCPNQGSINSIQNMDFSKVRCNSIHARICKAYAFIYATIKGE</sequence>
<evidence type="ECO:0000256" key="1">
    <source>
        <dbReference type="ARBA" id="ARBA00038101"/>
    </source>
</evidence>
<evidence type="ECO:0000313" key="3">
    <source>
        <dbReference type="Proteomes" id="UP000266673"/>
    </source>
</evidence>
<gene>
    <name evidence="2" type="ORF">C2G38_2242489</name>
</gene>
<protein>
    <submittedName>
        <fullName evidence="2">Uncharacterized protein</fullName>
    </submittedName>
</protein>
<organism evidence="2 3">
    <name type="scientific">Gigaspora rosea</name>
    <dbReference type="NCBI Taxonomy" id="44941"/>
    <lineage>
        <taxon>Eukaryota</taxon>
        <taxon>Fungi</taxon>
        <taxon>Fungi incertae sedis</taxon>
        <taxon>Mucoromycota</taxon>
        <taxon>Glomeromycotina</taxon>
        <taxon>Glomeromycetes</taxon>
        <taxon>Diversisporales</taxon>
        <taxon>Gigasporaceae</taxon>
        <taxon>Gigaspora</taxon>
    </lineage>
</organism>
<name>A0A397VML6_9GLOM</name>
<accession>A0A397VML6</accession>
<proteinExistence type="inferred from homology"/>
<dbReference type="InterPro" id="IPR006597">
    <property type="entry name" value="Sel1-like"/>
</dbReference>
<keyword evidence="3" id="KW-1185">Reference proteome</keyword>
<dbReference type="Gene3D" id="1.25.40.10">
    <property type="entry name" value="Tetratricopeptide repeat domain"/>
    <property type="match status" value="2"/>
</dbReference>
<dbReference type="PANTHER" id="PTHR11102:SF160">
    <property type="entry name" value="ERAD-ASSOCIATED E3 UBIQUITIN-PROTEIN LIGASE COMPONENT HRD3"/>
    <property type="match status" value="1"/>
</dbReference>
<reference evidence="2 3" key="1">
    <citation type="submission" date="2018-06" db="EMBL/GenBank/DDBJ databases">
        <title>Comparative genomics reveals the genomic features of Rhizophagus irregularis, R. cerebriforme, R. diaphanum and Gigaspora rosea, and their symbiotic lifestyle signature.</title>
        <authorList>
            <person name="Morin E."/>
            <person name="San Clemente H."/>
            <person name="Chen E.C.H."/>
            <person name="De La Providencia I."/>
            <person name="Hainaut M."/>
            <person name="Kuo A."/>
            <person name="Kohler A."/>
            <person name="Murat C."/>
            <person name="Tang N."/>
            <person name="Roy S."/>
            <person name="Loubradou J."/>
            <person name="Henrissat B."/>
            <person name="Grigoriev I.V."/>
            <person name="Corradi N."/>
            <person name="Roux C."/>
            <person name="Martin F.M."/>
        </authorList>
    </citation>
    <scope>NUCLEOTIDE SEQUENCE [LARGE SCALE GENOMIC DNA]</scope>
    <source>
        <strain evidence="2 3">DAOM 194757</strain>
    </source>
</reference>
<dbReference type="AlphaFoldDB" id="A0A397VML6"/>
<evidence type="ECO:0000313" key="2">
    <source>
        <dbReference type="EMBL" id="RIB23744.1"/>
    </source>
</evidence>
<dbReference type="InterPro" id="IPR011990">
    <property type="entry name" value="TPR-like_helical_dom_sf"/>
</dbReference>
<dbReference type="Proteomes" id="UP000266673">
    <property type="component" value="Unassembled WGS sequence"/>
</dbReference>
<dbReference type="SMART" id="SM00671">
    <property type="entry name" value="SEL1"/>
    <property type="match status" value="3"/>
</dbReference>
<dbReference type="SUPFAM" id="SSF81901">
    <property type="entry name" value="HCP-like"/>
    <property type="match status" value="1"/>
</dbReference>